<proteinExistence type="predicted"/>
<organism evidence="2 3">
    <name type="scientific">Paraburkholderia caledonica</name>
    <dbReference type="NCBI Taxonomy" id="134536"/>
    <lineage>
        <taxon>Bacteria</taxon>
        <taxon>Pseudomonadati</taxon>
        <taxon>Pseudomonadota</taxon>
        <taxon>Betaproteobacteria</taxon>
        <taxon>Burkholderiales</taxon>
        <taxon>Burkholderiaceae</taxon>
        <taxon>Paraburkholderia</taxon>
    </lineage>
</organism>
<feature type="transmembrane region" description="Helical" evidence="1">
    <location>
        <begin position="83"/>
        <end position="109"/>
    </location>
</feature>
<gene>
    <name evidence="2" type="ORF">J2793_000920</name>
</gene>
<evidence type="ECO:0000313" key="2">
    <source>
        <dbReference type="EMBL" id="MDP9645498.1"/>
    </source>
</evidence>
<evidence type="ECO:0000313" key="3">
    <source>
        <dbReference type="Proteomes" id="UP001229486"/>
    </source>
</evidence>
<dbReference type="Proteomes" id="UP001229486">
    <property type="component" value="Unassembled WGS sequence"/>
</dbReference>
<accession>A0AB73I659</accession>
<name>A0AB73I659_9BURK</name>
<dbReference type="RefSeq" id="WP_392392763.1">
    <property type="nucleotide sequence ID" value="NZ_JAURTK010000001.1"/>
</dbReference>
<comment type="caution">
    <text evidence="2">The sequence shown here is derived from an EMBL/GenBank/DDBJ whole genome shotgun (WGS) entry which is preliminary data.</text>
</comment>
<keyword evidence="1" id="KW-0472">Membrane</keyword>
<keyword evidence="1" id="KW-1133">Transmembrane helix</keyword>
<sequence>MLRRTAGFGIIPKMLAARRTYPAQADSQWRPPCAAFAHRRTRGEARLQSRQVSRRRLDLDRTQIRRGRFQTSNPLDDRRPITVAWTAVSVPAALLLAALLAALVSVFVAPYRPRHGPPAAGAVK</sequence>
<dbReference type="EMBL" id="JAURTK010000001">
    <property type="protein sequence ID" value="MDP9645498.1"/>
    <property type="molecule type" value="Genomic_DNA"/>
</dbReference>
<reference evidence="2" key="1">
    <citation type="submission" date="2023-07" db="EMBL/GenBank/DDBJ databases">
        <title>Sorghum-associated microbial communities from plants grown in Nebraska, USA.</title>
        <authorList>
            <person name="Schachtman D."/>
        </authorList>
    </citation>
    <scope>NUCLEOTIDE SEQUENCE</scope>
    <source>
        <strain evidence="2">DS1061</strain>
    </source>
</reference>
<protein>
    <submittedName>
        <fullName evidence="2">Uncharacterized protein</fullName>
    </submittedName>
</protein>
<evidence type="ECO:0000256" key="1">
    <source>
        <dbReference type="SAM" id="Phobius"/>
    </source>
</evidence>
<keyword evidence="1" id="KW-0812">Transmembrane</keyword>
<dbReference type="AlphaFoldDB" id="A0AB73I659"/>